<dbReference type="InterPro" id="IPR058238">
    <property type="entry name" value="Lant_leader_dom"/>
</dbReference>
<reference evidence="1 2" key="1">
    <citation type="submission" date="2019-09" db="EMBL/GenBank/DDBJ databases">
        <title>Chitinophaga ginsengihumi sp. nov., isolated from soil of ginseng rhizosphere.</title>
        <authorList>
            <person name="Lee J."/>
        </authorList>
    </citation>
    <scope>NUCLEOTIDE SEQUENCE [LARGE SCALE GENOMIC DNA]</scope>
    <source>
        <strain evidence="1 2">BN140078</strain>
    </source>
</reference>
<proteinExistence type="predicted"/>
<evidence type="ECO:0000313" key="2">
    <source>
        <dbReference type="Proteomes" id="UP000324611"/>
    </source>
</evidence>
<gene>
    <name evidence="1" type="ORF">F0L74_28930</name>
</gene>
<dbReference type="NCBIfam" id="NF038153">
    <property type="entry name" value="lant_leader_L1a"/>
    <property type="match status" value="1"/>
</dbReference>
<protein>
    <submittedName>
        <fullName evidence="1">Uncharacterized protein</fullName>
    </submittedName>
</protein>
<name>A0A5B2VKQ3_9BACT</name>
<dbReference type="AlphaFoldDB" id="A0A5B2VKQ3"/>
<reference evidence="1 2" key="2">
    <citation type="submission" date="2019-09" db="EMBL/GenBank/DDBJ databases">
        <authorList>
            <person name="Jin C."/>
        </authorList>
    </citation>
    <scope>NUCLEOTIDE SEQUENCE [LARGE SCALE GENOMIC DNA]</scope>
    <source>
        <strain evidence="1 2">BN140078</strain>
    </source>
</reference>
<organism evidence="1 2">
    <name type="scientific">Chitinophaga agrisoli</name>
    <dbReference type="NCBI Taxonomy" id="2607653"/>
    <lineage>
        <taxon>Bacteria</taxon>
        <taxon>Pseudomonadati</taxon>
        <taxon>Bacteroidota</taxon>
        <taxon>Chitinophagia</taxon>
        <taxon>Chitinophagales</taxon>
        <taxon>Chitinophagaceae</taxon>
        <taxon>Chitinophaga</taxon>
    </lineage>
</organism>
<keyword evidence="2" id="KW-1185">Reference proteome</keyword>
<dbReference type="RefSeq" id="WP_149841371.1">
    <property type="nucleotide sequence ID" value="NZ_VUOC01000004.1"/>
</dbReference>
<dbReference type="Proteomes" id="UP000324611">
    <property type="component" value="Unassembled WGS sequence"/>
</dbReference>
<dbReference type="EMBL" id="VUOC01000004">
    <property type="protein sequence ID" value="KAA2240193.1"/>
    <property type="molecule type" value="Genomic_DNA"/>
</dbReference>
<sequence length="66" mass="7483">MKPNKQRHQLSLNKRTIMKLEADVQGHVNGGKQVEQSITSFASLSFCFTAECCFNTYNTNNCEQVN</sequence>
<evidence type="ECO:0000313" key="1">
    <source>
        <dbReference type="EMBL" id="KAA2240193.1"/>
    </source>
</evidence>
<accession>A0A5B2VKQ3</accession>
<comment type="caution">
    <text evidence="1">The sequence shown here is derived from an EMBL/GenBank/DDBJ whole genome shotgun (WGS) entry which is preliminary data.</text>
</comment>